<dbReference type="AlphaFoldDB" id="A0A2M4CBG5"/>
<protein>
    <submittedName>
        <fullName evidence="2">Putative secreted protein</fullName>
    </submittedName>
</protein>
<sequence>MRPVMLPRCLLYNTLRLVGYIPATEAVTNTSQIHTTPTHKHHQQQQQQQQRRVNTFRYLPSARCAHEIPGHLQREEMCLG</sequence>
<dbReference type="EMBL" id="GGFJ01013532">
    <property type="protein sequence ID" value="MBW62673.1"/>
    <property type="molecule type" value="Transcribed_RNA"/>
</dbReference>
<evidence type="ECO:0000313" key="2">
    <source>
        <dbReference type="EMBL" id="MBW62673.1"/>
    </source>
</evidence>
<name>A0A2M4CBG5_9DIPT</name>
<organism evidence="2">
    <name type="scientific">Anopheles marajoara</name>
    <dbReference type="NCBI Taxonomy" id="58244"/>
    <lineage>
        <taxon>Eukaryota</taxon>
        <taxon>Metazoa</taxon>
        <taxon>Ecdysozoa</taxon>
        <taxon>Arthropoda</taxon>
        <taxon>Hexapoda</taxon>
        <taxon>Insecta</taxon>
        <taxon>Pterygota</taxon>
        <taxon>Neoptera</taxon>
        <taxon>Endopterygota</taxon>
        <taxon>Diptera</taxon>
        <taxon>Nematocera</taxon>
        <taxon>Culicoidea</taxon>
        <taxon>Culicidae</taxon>
        <taxon>Anophelinae</taxon>
        <taxon>Anopheles</taxon>
    </lineage>
</organism>
<evidence type="ECO:0000256" key="1">
    <source>
        <dbReference type="SAM" id="MobiDB-lite"/>
    </source>
</evidence>
<reference evidence="2" key="1">
    <citation type="submission" date="2018-01" db="EMBL/GenBank/DDBJ databases">
        <title>An insight into the sialome of Amazonian anophelines.</title>
        <authorList>
            <person name="Ribeiro J.M."/>
            <person name="Scarpassa V."/>
            <person name="Calvo E."/>
        </authorList>
    </citation>
    <scope>NUCLEOTIDE SEQUENCE</scope>
    <source>
        <tissue evidence="2">Salivary glands</tissue>
    </source>
</reference>
<accession>A0A2M4CBG5</accession>
<proteinExistence type="predicted"/>
<feature type="region of interest" description="Disordered" evidence="1">
    <location>
        <begin position="31"/>
        <end position="51"/>
    </location>
</feature>